<comment type="caution">
    <text evidence="1">The sequence shown here is derived from an EMBL/GenBank/DDBJ whole genome shotgun (WGS) entry which is preliminary data.</text>
</comment>
<sequence length="147" mass="16689">MQEQSWNEGCVILGSSPGGSKAYYRLYLKGQQRRIEWGELHLPICIGSCEFTWMKTLRKRFQPQHLCSCLAPLGFCTSSHAWLASPFLMSASRGDNFAEANSYQEKMSLQNFDEFLKDGGGSRHKCSGFRMDALIYVVVRQHLDLAV</sequence>
<keyword evidence="2" id="KW-1185">Reference proteome</keyword>
<reference evidence="1 2" key="1">
    <citation type="submission" date="2021-06" db="EMBL/GenBank/DDBJ databases">
        <title>Caerostris extrusa draft genome.</title>
        <authorList>
            <person name="Kono N."/>
            <person name="Arakawa K."/>
        </authorList>
    </citation>
    <scope>NUCLEOTIDE SEQUENCE [LARGE SCALE GENOMIC DNA]</scope>
</reference>
<evidence type="ECO:0000313" key="1">
    <source>
        <dbReference type="EMBL" id="GIX78741.1"/>
    </source>
</evidence>
<dbReference type="AlphaFoldDB" id="A0AAV4N3T4"/>
<dbReference type="EMBL" id="BPLR01002867">
    <property type="protein sequence ID" value="GIX78741.1"/>
    <property type="molecule type" value="Genomic_DNA"/>
</dbReference>
<name>A0AAV4N3T4_CAEEX</name>
<accession>A0AAV4N3T4</accession>
<protein>
    <submittedName>
        <fullName evidence="1">Uncharacterized protein</fullName>
    </submittedName>
</protein>
<organism evidence="1 2">
    <name type="scientific">Caerostris extrusa</name>
    <name type="common">Bark spider</name>
    <name type="synonym">Caerostris bankana</name>
    <dbReference type="NCBI Taxonomy" id="172846"/>
    <lineage>
        <taxon>Eukaryota</taxon>
        <taxon>Metazoa</taxon>
        <taxon>Ecdysozoa</taxon>
        <taxon>Arthropoda</taxon>
        <taxon>Chelicerata</taxon>
        <taxon>Arachnida</taxon>
        <taxon>Araneae</taxon>
        <taxon>Araneomorphae</taxon>
        <taxon>Entelegynae</taxon>
        <taxon>Araneoidea</taxon>
        <taxon>Araneidae</taxon>
        <taxon>Caerostris</taxon>
    </lineage>
</organism>
<gene>
    <name evidence="1" type="ORF">CEXT_311331</name>
</gene>
<evidence type="ECO:0000313" key="2">
    <source>
        <dbReference type="Proteomes" id="UP001054945"/>
    </source>
</evidence>
<dbReference type="Proteomes" id="UP001054945">
    <property type="component" value="Unassembled WGS sequence"/>
</dbReference>
<proteinExistence type="predicted"/>